<sequence>MYLAAGEKSLRGVAYMPQAGASRTRAVTGILAAATTTTTRTYNLIAVATLSLSTSCDGELTIMTVEEGSTPMTVGRRTFSLSMESGDGIAKVVWAGLTVIALMSSAGEVICLSSGMQDDSNNSDNDDNESNSDNSDIGEIEELLLRAETHAVDICALTVLGCPVVVVAGHQRIHSFAFPTQSTSGKVNPETHEFNIGPFNTIAGVSQKSVGAALLVGCTLGSVTVFEWESHSVSPAPLRCIIMGPSTRYIGIASSSCYQVKTGYETTFCVFGETEKKKENKILHLPTLSLQRSDGVPFEIMETDNSEFASQLPSWNDVCRSSVSRPHIIGGSSLLIAQPQIGMDYVVPHVLCIRVSQEKSKTSKVAHLGKQNVKSVEALSSVEFKVIEVLSPECEHVLAKLGSSVSVIPLLRRTNHCDSQDYDTFCLFDGKCAAFFGCNEEKLQLESCGVIKPNAPTEWMAGVAWTPQSDDVLMLSGTPLNADDEQRQQPNTENNTNKNNTNTSRNNATVCVVGNLRVTRAVPQVRRVGSWRRRVERRLAAVERAVGVLLRNRGRRRPLVRYPALYP</sequence>
<dbReference type="VEuPathDB" id="TriTrypDB:TM35_000016120"/>
<dbReference type="EMBL" id="NBCO01000001">
    <property type="protein sequence ID" value="ORC93735.1"/>
    <property type="molecule type" value="Genomic_DNA"/>
</dbReference>
<gene>
    <name evidence="2" type="ORF">TM35_000016120</name>
</gene>
<protein>
    <submittedName>
        <fullName evidence="2">Uncharacterized protein</fullName>
    </submittedName>
</protein>
<dbReference type="Proteomes" id="UP000192257">
    <property type="component" value="Unassembled WGS sequence"/>
</dbReference>
<name>A0A1X0PA89_9TRYP</name>
<feature type="compositionally biased region" description="Acidic residues" evidence="1">
    <location>
        <begin position="124"/>
        <end position="135"/>
    </location>
</feature>
<evidence type="ECO:0000313" key="3">
    <source>
        <dbReference type="Proteomes" id="UP000192257"/>
    </source>
</evidence>
<reference evidence="2 3" key="1">
    <citation type="submission" date="2017-03" db="EMBL/GenBank/DDBJ databases">
        <title>An alternative strategy for trypanosome survival in the mammalian bloodstream revealed through genome and transcriptome analysis of the ubiquitous bovine parasite Trypanosoma (Megatrypanum) theileri.</title>
        <authorList>
            <person name="Kelly S."/>
            <person name="Ivens A."/>
            <person name="Mott A."/>
            <person name="O'Neill E."/>
            <person name="Emms D."/>
            <person name="Macleod O."/>
            <person name="Voorheis P."/>
            <person name="Matthews J."/>
            <person name="Matthews K."/>
            <person name="Carrington M."/>
        </authorList>
    </citation>
    <scope>NUCLEOTIDE SEQUENCE [LARGE SCALE GENOMIC DNA]</scope>
    <source>
        <strain evidence="2">Edinburgh</strain>
    </source>
</reference>
<accession>A0A1X0PA89</accession>
<organism evidence="2 3">
    <name type="scientific">Trypanosoma theileri</name>
    <dbReference type="NCBI Taxonomy" id="67003"/>
    <lineage>
        <taxon>Eukaryota</taxon>
        <taxon>Discoba</taxon>
        <taxon>Euglenozoa</taxon>
        <taxon>Kinetoplastea</taxon>
        <taxon>Metakinetoplastina</taxon>
        <taxon>Trypanosomatida</taxon>
        <taxon>Trypanosomatidae</taxon>
        <taxon>Trypanosoma</taxon>
    </lineage>
</organism>
<dbReference type="OrthoDB" id="244598at2759"/>
<dbReference type="AlphaFoldDB" id="A0A1X0PA89"/>
<comment type="caution">
    <text evidence="2">The sequence shown here is derived from an EMBL/GenBank/DDBJ whole genome shotgun (WGS) entry which is preliminary data.</text>
</comment>
<evidence type="ECO:0000256" key="1">
    <source>
        <dbReference type="SAM" id="MobiDB-lite"/>
    </source>
</evidence>
<dbReference type="GeneID" id="39981073"/>
<feature type="region of interest" description="Disordered" evidence="1">
    <location>
        <begin position="115"/>
        <end position="135"/>
    </location>
</feature>
<keyword evidence="3" id="KW-1185">Reference proteome</keyword>
<evidence type="ECO:0000313" key="2">
    <source>
        <dbReference type="EMBL" id="ORC93735.1"/>
    </source>
</evidence>
<feature type="region of interest" description="Disordered" evidence="1">
    <location>
        <begin position="475"/>
        <end position="506"/>
    </location>
</feature>
<proteinExistence type="predicted"/>
<dbReference type="RefSeq" id="XP_028887801.1">
    <property type="nucleotide sequence ID" value="XM_029021293.1"/>
</dbReference>
<feature type="compositionally biased region" description="Low complexity" evidence="1">
    <location>
        <begin position="491"/>
        <end position="506"/>
    </location>
</feature>